<evidence type="ECO:0000313" key="4">
    <source>
        <dbReference type="Proteomes" id="UP000239590"/>
    </source>
</evidence>
<dbReference type="GO" id="GO:0015562">
    <property type="term" value="F:efflux transmembrane transporter activity"/>
    <property type="evidence" value="ECO:0007669"/>
    <property type="project" value="InterPro"/>
</dbReference>
<protein>
    <submittedName>
        <fullName evidence="3">RND transporter</fullName>
    </submittedName>
</protein>
<name>A0A2S7IK16_9BACT</name>
<sequence length="485" mass="53575">MNRKRQILSILAGVWLLSLSSCRVRHTPATLAPVPVPSAYAGSLNDPNTDSLSIGNDPYNRLFTDANLVALIDTALARNLDVKMALQRLEVTRAQYGISQAALRPQVDAVVSAGVDRYGRYTLNGVGNYDTNFSEYVTGSSIIPNPVPDYFVGFRSSWEIDLWGKLRNRKRAAYNRVLASQEGRNVIVTDLVAEVARLYFTLLSLDAELEIIRDNVELQQQALSLVEVQKAAGRVTELAVQQFNAQLLNTKSLEGGVRQQILQAENQINVLLGRYPQPIQRGISIREQQLPATVAAGVPAQLMSRRPDIRQVERELEAANIDVAVARAEFLPSLNLTPYVGLNAFRLGVLGNVESMTAGILGGLSTPVLNRRFIKGNLRVTEAERNRSFLAYQQVILRGVSEVVQSLKGLENFRNVADYQTQQVDVLKQAATTSDNLFATGYATYLEVITAQRSVLESELSLINTKRSQFLSLVDLYRALGGGWQ</sequence>
<comment type="subcellular location">
    <subcellularLocation>
        <location evidence="2">Cell membrane</location>
        <topology evidence="2">Lipid-anchor</topology>
    </subcellularLocation>
</comment>
<dbReference type="Gene3D" id="2.20.200.10">
    <property type="entry name" value="Outer membrane efflux proteins (OEP)"/>
    <property type="match status" value="1"/>
</dbReference>
<dbReference type="InterPro" id="IPR003423">
    <property type="entry name" value="OMP_efflux"/>
</dbReference>
<dbReference type="PROSITE" id="PS51257">
    <property type="entry name" value="PROKAR_LIPOPROTEIN"/>
    <property type="match status" value="1"/>
</dbReference>
<accession>A0A2S7IK16</accession>
<evidence type="ECO:0000256" key="2">
    <source>
        <dbReference type="RuleBase" id="RU362097"/>
    </source>
</evidence>
<dbReference type="InterPro" id="IPR010131">
    <property type="entry name" value="MdtP/NodT-like"/>
</dbReference>
<organism evidence="3 4">
    <name type="scientific">Siphonobacter curvatus</name>
    <dbReference type="NCBI Taxonomy" id="2094562"/>
    <lineage>
        <taxon>Bacteria</taxon>
        <taxon>Pseudomonadati</taxon>
        <taxon>Bacteroidota</taxon>
        <taxon>Cytophagia</taxon>
        <taxon>Cytophagales</taxon>
        <taxon>Cytophagaceae</taxon>
        <taxon>Siphonobacter</taxon>
    </lineage>
</organism>
<dbReference type="GO" id="GO:0005886">
    <property type="term" value="C:plasma membrane"/>
    <property type="evidence" value="ECO:0007669"/>
    <property type="project" value="UniProtKB-SubCell"/>
</dbReference>
<keyword evidence="2" id="KW-0449">Lipoprotein</keyword>
<feature type="chain" id="PRO_5015371678" evidence="2">
    <location>
        <begin position="24"/>
        <end position="485"/>
    </location>
</feature>
<dbReference type="Proteomes" id="UP000239590">
    <property type="component" value="Unassembled WGS sequence"/>
</dbReference>
<dbReference type="NCBIfam" id="TIGR01845">
    <property type="entry name" value="outer_NodT"/>
    <property type="match status" value="1"/>
</dbReference>
<keyword evidence="2" id="KW-0812">Transmembrane</keyword>
<dbReference type="EMBL" id="PTRA01000002">
    <property type="protein sequence ID" value="PQA57039.1"/>
    <property type="molecule type" value="Genomic_DNA"/>
</dbReference>
<keyword evidence="2" id="KW-0564">Palmitate</keyword>
<keyword evidence="2" id="KW-1134">Transmembrane beta strand</keyword>
<comment type="similarity">
    <text evidence="1 2">Belongs to the outer membrane factor (OMF) (TC 1.B.17) family.</text>
</comment>
<reference evidence="4" key="1">
    <citation type="submission" date="2018-02" db="EMBL/GenBank/DDBJ databases">
        <title>Genome sequencing of Solimonas sp. HR-BB.</title>
        <authorList>
            <person name="Lee Y."/>
            <person name="Jeon C.O."/>
        </authorList>
    </citation>
    <scope>NUCLEOTIDE SEQUENCE [LARGE SCALE GENOMIC DNA]</scope>
    <source>
        <strain evidence="4">HR-U</strain>
    </source>
</reference>
<evidence type="ECO:0000256" key="1">
    <source>
        <dbReference type="ARBA" id="ARBA00007613"/>
    </source>
</evidence>
<dbReference type="PANTHER" id="PTHR30203">
    <property type="entry name" value="OUTER MEMBRANE CATION EFFLUX PROTEIN"/>
    <property type="match status" value="1"/>
</dbReference>
<gene>
    <name evidence="3" type="ORF">C5O19_16290</name>
</gene>
<keyword evidence="2" id="KW-0732">Signal</keyword>
<evidence type="ECO:0000313" key="3">
    <source>
        <dbReference type="EMBL" id="PQA57039.1"/>
    </source>
</evidence>
<dbReference type="SUPFAM" id="SSF56954">
    <property type="entry name" value="Outer membrane efflux proteins (OEP)"/>
    <property type="match status" value="1"/>
</dbReference>
<dbReference type="OrthoDB" id="9770517at2"/>
<dbReference type="RefSeq" id="WP_104714607.1">
    <property type="nucleotide sequence ID" value="NZ_PTRA01000002.1"/>
</dbReference>
<keyword evidence="2" id="KW-0472">Membrane</keyword>
<dbReference type="Gene3D" id="1.20.1600.10">
    <property type="entry name" value="Outer membrane efflux proteins (OEP)"/>
    <property type="match status" value="1"/>
</dbReference>
<proteinExistence type="inferred from homology"/>
<dbReference type="PANTHER" id="PTHR30203:SF30">
    <property type="entry name" value="OUTER MEMBRANE PROTEIN-RELATED"/>
    <property type="match status" value="1"/>
</dbReference>
<keyword evidence="4" id="KW-1185">Reference proteome</keyword>
<comment type="caution">
    <text evidence="3">The sequence shown here is derived from an EMBL/GenBank/DDBJ whole genome shotgun (WGS) entry which is preliminary data.</text>
</comment>
<dbReference type="Pfam" id="PF02321">
    <property type="entry name" value="OEP"/>
    <property type="match status" value="2"/>
</dbReference>
<feature type="signal peptide" evidence="2">
    <location>
        <begin position="1"/>
        <end position="23"/>
    </location>
</feature>
<dbReference type="AlphaFoldDB" id="A0A2S7IK16"/>